<comment type="similarity">
    <text evidence="1">Belongs to the DNA mismatch repair MutS family.</text>
</comment>
<organism evidence="7 8">
    <name type="scientific">Rhizodiscina lignyota</name>
    <dbReference type="NCBI Taxonomy" id="1504668"/>
    <lineage>
        <taxon>Eukaryota</taxon>
        <taxon>Fungi</taxon>
        <taxon>Dikarya</taxon>
        <taxon>Ascomycota</taxon>
        <taxon>Pezizomycotina</taxon>
        <taxon>Dothideomycetes</taxon>
        <taxon>Pleosporomycetidae</taxon>
        <taxon>Aulographales</taxon>
        <taxon>Rhizodiscinaceae</taxon>
        <taxon>Rhizodiscina</taxon>
    </lineage>
</organism>
<keyword evidence="3" id="KW-0067">ATP-binding</keyword>
<dbReference type="GO" id="GO:0005524">
    <property type="term" value="F:ATP binding"/>
    <property type="evidence" value="ECO:0007669"/>
    <property type="project" value="UniProtKB-KW"/>
</dbReference>
<proteinExistence type="inferred from homology"/>
<keyword evidence="8" id="KW-1185">Reference proteome</keyword>
<gene>
    <name evidence="7" type="ORF">NA57DRAFT_81710</name>
</gene>
<evidence type="ECO:0000313" key="8">
    <source>
        <dbReference type="Proteomes" id="UP000799772"/>
    </source>
</evidence>
<dbReference type="SUPFAM" id="SSF48334">
    <property type="entry name" value="DNA repair protein MutS, domain III"/>
    <property type="match status" value="1"/>
</dbReference>
<dbReference type="InterPro" id="IPR027417">
    <property type="entry name" value="P-loop_NTPase"/>
</dbReference>
<dbReference type="InterPro" id="IPR007696">
    <property type="entry name" value="DNA_mismatch_repair_MutS_core"/>
</dbReference>
<evidence type="ECO:0000313" key="7">
    <source>
        <dbReference type="EMBL" id="KAF2093029.1"/>
    </source>
</evidence>
<sequence length="899" mass="98935">MAVDMRGRGDVGCAYYVAREETLYFMEDVKAGGADIVDGLKTYVEPTVILVPNRVDDALIDKLDPEVGARGTTAESRASRDQFRLPYNLEVRPSTEFAYEGARNKLVGLQIDHGEGPRVTFVIPGDVLPTSGVDDDTEDFSGRQGWLLKLAGWIDVESTITVGCAGAVLSYLQRRRAASFLPGDRAQHALFRVSTVAMFSLKDTMFINADALASLQIIQSEAHPHLHNQGPTKASSGSKEGLSVYGLFHFSARTPQGKMLLRQYFLRPSLNITIINERLDSIAVFLRPDNTVSMDELVKNLVHIRNIRSTLVSMRKGVSAGTMKGGIKRGVWATLREFVYRTLKILDTFHEVNGAERLAIRNKIVDKFDARTLQAVGRSIVDAVDFAASEEERRTVVNHGVDEELDGMKRVWAGMESMLMEVAIHISKPVPSFLEAEINVLAFPQIGFLIAIELDSDTGVGIYEGSADSPWERMFNSDMIAYYKSSEMYELDDQFGDTWTLICDKEIEIVHQLAQEILQYEDLLADCSDVCAELDCLLALAQGARRYNYSRPRVTKKNIVNIEAGRHPLQELTVASYVANDTYLVGGQGDDIEPWPESTTGTSQASDHRTPSHTRTPPADAPNMLILTGPNYSGKSVYLKQVALIVYMAHVGSFVPAEHAEIGLTDKILARIATHETVSRMQSAFMIDLQQISMALSLATPRSLLIIDEFGKGTESNDGAGLACGVFEHLLSLSADGSNSCPKVIGATHYHEIFETGFLRPRPALAFANMQVRVDLQADEVENQITYLYNLRPGRSASSFGTCCAAMNGIASEVVQRAEELILLEAKGEDLVEACAVMPEGEAAELEEAEQIAREFVGAELRDLKEPRRLLEEVLTISATTASRSKWTDGRTVTTPGTS</sequence>
<comment type="caution">
    <text evidence="7">The sequence shown here is derived from an EMBL/GenBank/DDBJ whole genome shotgun (WGS) entry which is preliminary data.</text>
</comment>
<evidence type="ECO:0000256" key="5">
    <source>
        <dbReference type="SAM" id="MobiDB-lite"/>
    </source>
</evidence>
<dbReference type="InterPro" id="IPR036187">
    <property type="entry name" value="DNA_mismatch_repair_MutS_sf"/>
</dbReference>
<dbReference type="OrthoDB" id="29596at2759"/>
<keyword evidence="4" id="KW-0238">DNA-binding</keyword>
<dbReference type="GO" id="GO:0005634">
    <property type="term" value="C:nucleus"/>
    <property type="evidence" value="ECO:0007669"/>
    <property type="project" value="TreeGrafter"/>
</dbReference>
<dbReference type="Gene3D" id="3.40.50.300">
    <property type="entry name" value="P-loop containing nucleotide triphosphate hydrolases"/>
    <property type="match status" value="1"/>
</dbReference>
<dbReference type="Proteomes" id="UP000799772">
    <property type="component" value="Unassembled WGS sequence"/>
</dbReference>
<evidence type="ECO:0000259" key="6">
    <source>
        <dbReference type="PROSITE" id="PS00486"/>
    </source>
</evidence>
<keyword evidence="2" id="KW-0547">Nucleotide-binding</keyword>
<feature type="region of interest" description="Disordered" evidence="5">
    <location>
        <begin position="589"/>
        <end position="622"/>
    </location>
</feature>
<dbReference type="InterPro" id="IPR000432">
    <property type="entry name" value="DNA_mismatch_repair_MutS_C"/>
</dbReference>
<dbReference type="Pfam" id="PF05192">
    <property type="entry name" value="MutS_III"/>
    <property type="match status" value="1"/>
</dbReference>
<dbReference type="Gene3D" id="1.10.1420.10">
    <property type="match status" value="1"/>
</dbReference>
<evidence type="ECO:0000256" key="3">
    <source>
        <dbReference type="ARBA" id="ARBA00022840"/>
    </source>
</evidence>
<reference evidence="7" key="1">
    <citation type="journal article" date="2020" name="Stud. Mycol.">
        <title>101 Dothideomycetes genomes: a test case for predicting lifestyles and emergence of pathogens.</title>
        <authorList>
            <person name="Haridas S."/>
            <person name="Albert R."/>
            <person name="Binder M."/>
            <person name="Bloem J."/>
            <person name="Labutti K."/>
            <person name="Salamov A."/>
            <person name="Andreopoulos B."/>
            <person name="Baker S."/>
            <person name="Barry K."/>
            <person name="Bills G."/>
            <person name="Bluhm B."/>
            <person name="Cannon C."/>
            <person name="Castanera R."/>
            <person name="Culley D."/>
            <person name="Daum C."/>
            <person name="Ezra D."/>
            <person name="Gonzalez J."/>
            <person name="Henrissat B."/>
            <person name="Kuo A."/>
            <person name="Liang C."/>
            <person name="Lipzen A."/>
            <person name="Lutzoni F."/>
            <person name="Magnuson J."/>
            <person name="Mondo S."/>
            <person name="Nolan M."/>
            <person name="Ohm R."/>
            <person name="Pangilinan J."/>
            <person name="Park H.-J."/>
            <person name="Ramirez L."/>
            <person name="Alfaro M."/>
            <person name="Sun H."/>
            <person name="Tritt A."/>
            <person name="Yoshinaga Y."/>
            <person name="Zwiers L.-H."/>
            <person name="Turgeon B."/>
            <person name="Goodwin S."/>
            <person name="Spatafora J."/>
            <person name="Crous P."/>
            <person name="Grigoriev I."/>
        </authorList>
    </citation>
    <scope>NUCLEOTIDE SEQUENCE</scope>
    <source>
        <strain evidence="7">CBS 133067</strain>
    </source>
</reference>
<dbReference type="GO" id="GO:0051026">
    <property type="term" value="P:chiasma assembly"/>
    <property type="evidence" value="ECO:0007669"/>
    <property type="project" value="TreeGrafter"/>
</dbReference>
<dbReference type="GO" id="GO:0140664">
    <property type="term" value="F:ATP-dependent DNA damage sensor activity"/>
    <property type="evidence" value="ECO:0007669"/>
    <property type="project" value="InterPro"/>
</dbReference>
<dbReference type="SUPFAM" id="SSF52540">
    <property type="entry name" value="P-loop containing nucleoside triphosphate hydrolases"/>
    <property type="match status" value="1"/>
</dbReference>
<dbReference type="PANTHER" id="PTHR11361:SF20">
    <property type="entry name" value="MUTS PROTEIN HOMOLOG 5"/>
    <property type="match status" value="1"/>
</dbReference>
<dbReference type="SMART" id="SM00533">
    <property type="entry name" value="MUTSd"/>
    <property type="match status" value="1"/>
</dbReference>
<dbReference type="AlphaFoldDB" id="A0A9P4I3J3"/>
<dbReference type="CDD" id="cd03281">
    <property type="entry name" value="ABC_MSH5_euk"/>
    <property type="match status" value="1"/>
</dbReference>
<dbReference type="PANTHER" id="PTHR11361">
    <property type="entry name" value="DNA MISMATCH REPAIR PROTEIN MUTS FAMILY MEMBER"/>
    <property type="match status" value="1"/>
</dbReference>
<dbReference type="PROSITE" id="PS00486">
    <property type="entry name" value="DNA_MISMATCH_REPAIR_2"/>
    <property type="match status" value="1"/>
</dbReference>
<evidence type="ECO:0000256" key="2">
    <source>
        <dbReference type="ARBA" id="ARBA00022741"/>
    </source>
</evidence>
<dbReference type="SMART" id="SM00534">
    <property type="entry name" value="MUTSac"/>
    <property type="match status" value="1"/>
</dbReference>
<dbReference type="GO" id="GO:0006298">
    <property type="term" value="P:mismatch repair"/>
    <property type="evidence" value="ECO:0007669"/>
    <property type="project" value="InterPro"/>
</dbReference>
<dbReference type="Pfam" id="PF00488">
    <property type="entry name" value="MutS_V"/>
    <property type="match status" value="1"/>
</dbReference>
<evidence type="ECO:0000256" key="4">
    <source>
        <dbReference type="ARBA" id="ARBA00023125"/>
    </source>
</evidence>
<dbReference type="GO" id="GO:0030983">
    <property type="term" value="F:mismatched DNA binding"/>
    <property type="evidence" value="ECO:0007669"/>
    <property type="project" value="InterPro"/>
</dbReference>
<evidence type="ECO:0000256" key="1">
    <source>
        <dbReference type="ARBA" id="ARBA00006271"/>
    </source>
</evidence>
<dbReference type="InterPro" id="IPR045076">
    <property type="entry name" value="MutS"/>
</dbReference>
<protein>
    <recommendedName>
        <fullName evidence="6">DNA mismatch repair proteins mutS family domain-containing protein</fullName>
    </recommendedName>
</protein>
<dbReference type="EMBL" id="ML978140">
    <property type="protein sequence ID" value="KAF2093029.1"/>
    <property type="molecule type" value="Genomic_DNA"/>
</dbReference>
<name>A0A9P4I3J3_9PEZI</name>
<feature type="domain" description="DNA mismatch repair proteins mutS family" evidence="6">
    <location>
        <begin position="703"/>
        <end position="719"/>
    </location>
</feature>
<accession>A0A9P4I3J3</accession>